<dbReference type="Gene3D" id="3.40.50.740">
    <property type="match status" value="1"/>
</dbReference>
<proteinExistence type="inferred from homology"/>
<dbReference type="GO" id="GO:0016491">
    <property type="term" value="F:oxidoreductase activity"/>
    <property type="evidence" value="ECO:0007669"/>
    <property type="project" value="InterPro"/>
</dbReference>
<dbReference type="EMBL" id="AP012057">
    <property type="protein sequence ID" value="BAN04372.1"/>
    <property type="molecule type" value="Genomic_DNA"/>
</dbReference>
<keyword evidence="4" id="KW-0411">Iron-sulfur</keyword>
<dbReference type="Proteomes" id="UP000011863">
    <property type="component" value="Chromosome"/>
</dbReference>
<dbReference type="Pfam" id="PF00384">
    <property type="entry name" value="Molybdopterin"/>
    <property type="match status" value="1"/>
</dbReference>
<sequence length="723" mass="77319">MIETKKTFCRVCHAACPMEIDVEDGQQIVAVRGDRTDPLFEGYTCIKGRQLGDQYHDPARLRGPLRRRPDGTFESVSSSEALDEIAAKIAAIVSEHGPRAVASYTGTGAYQNSVGVPMAMAWHKGFDSPSIYTSLTIDQPAHRSSLLRLGAWEAGWHNFTDSDVSLAVGYNPMVSSYAAGGGLQGTNPFVKLREAKARGLKLIVIDPRRSELATQADVWLQVKPGEDPTLLAAIINVVLARGLHDAEFCEAHVEPGHLDALAASVAPFTLDHAAARCDVSAADIEAAAVMFAEAERGSAGSGTGPNMAPHGTLMESLALTLNVLCGRVNREGDVLESPYMLFPGDTRRAQVIAPSDPTPGTPQRVRGLRGLPDEMLTNALNDEILLEGEGQVKALIVSGGNPVQAFPDQAKTLEAMAALDLLVVIDHRMTATAEVADYVIAPRGQLERADVPNVMDRRFPAPYTNYTDAVIDSGDDVLNEWEVFAGIAARNGTPIDLPGGRLPLDGRVGDLTDHDIIDHVFAKARLPMDEWRAQRGVIHHDRAIRVVAADPDASAKFSIAPADVVAELAEVRAEHAGVEILPGYDAEEFPFRLIGRRLKHALNSLGGELPGLARVATTNYAYVHPDDMATLGVEAGDLLEITSVRSAVVGVVEPDPDLKRGVVAMSHSWGGASLTDEKVREIGTPTNRLVASDAGTDRVTGLPVMSAIPVRLRKTTDEALVGA</sequence>
<keyword evidence="7" id="KW-1185">Reference proteome</keyword>
<dbReference type="AlphaFoldDB" id="A0A6C7EEL1"/>
<dbReference type="GO" id="GO:0046872">
    <property type="term" value="F:metal ion binding"/>
    <property type="evidence" value="ECO:0007669"/>
    <property type="project" value="UniProtKB-KW"/>
</dbReference>
<organism evidence="6 7">
    <name type="scientific">Ilumatobacter coccineus (strain NBRC 103263 / KCTC 29153 / YM16-304)</name>
    <dbReference type="NCBI Taxonomy" id="1313172"/>
    <lineage>
        <taxon>Bacteria</taxon>
        <taxon>Bacillati</taxon>
        <taxon>Actinomycetota</taxon>
        <taxon>Acidimicrobiia</taxon>
        <taxon>Acidimicrobiales</taxon>
        <taxon>Ilumatobacteraceae</taxon>
        <taxon>Ilumatobacter</taxon>
    </lineage>
</organism>
<dbReference type="Pfam" id="PF04879">
    <property type="entry name" value="Molybdop_Fe4S4"/>
    <property type="match status" value="1"/>
</dbReference>
<evidence type="ECO:0000259" key="5">
    <source>
        <dbReference type="PROSITE" id="PS51669"/>
    </source>
</evidence>
<gene>
    <name evidence="6" type="ORF">YM304_40580</name>
</gene>
<dbReference type="InterPro" id="IPR006963">
    <property type="entry name" value="Mopterin_OxRdtase_4Fe-4S_dom"/>
</dbReference>
<dbReference type="InterPro" id="IPR009010">
    <property type="entry name" value="Asp_de-COase-like_dom_sf"/>
</dbReference>
<evidence type="ECO:0000313" key="7">
    <source>
        <dbReference type="Proteomes" id="UP000011863"/>
    </source>
</evidence>
<protein>
    <submittedName>
        <fullName evidence="6">Putative oxidoreductase</fullName>
    </submittedName>
</protein>
<dbReference type="GO" id="GO:0043546">
    <property type="term" value="F:molybdopterin cofactor binding"/>
    <property type="evidence" value="ECO:0007669"/>
    <property type="project" value="InterPro"/>
</dbReference>
<dbReference type="PANTHER" id="PTHR43742:SF6">
    <property type="entry name" value="OXIDOREDUCTASE YYAE-RELATED"/>
    <property type="match status" value="1"/>
</dbReference>
<dbReference type="InterPro" id="IPR050612">
    <property type="entry name" value="Prok_Mopterin_Oxidored"/>
</dbReference>
<dbReference type="Gene3D" id="2.40.40.20">
    <property type="match status" value="1"/>
</dbReference>
<dbReference type="KEGG" id="aym:YM304_40580"/>
<evidence type="ECO:0000256" key="2">
    <source>
        <dbReference type="ARBA" id="ARBA00022723"/>
    </source>
</evidence>
<dbReference type="InterPro" id="IPR006657">
    <property type="entry name" value="MoPterin_dinucl-bd_dom"/>
</dbReference>
<comment type="similarity">
    <text evidence="1">Belongs to the prokaryotic molybdopterin-containing oxidoreductase family.</text>
</comment>
<dbReference type="GO" id="GO:0051536">
    <property type="term" value="F:iron-sulfur cluster binding"/>
    <property type="evidence" value="ECO:0007669"/>
    <property type="project" value="UniProtKB-KW"/>
</dbReference>
<feature type="domain" description="4Fe-4S Mo/W bis-MGD-type" evidence="5">
    <location>
        <begin position="2"/>
        <end position="59"/>
    </location>
</feature>
<keyword evidence="3" id="KW-0408">Iron</keyword>
<reference evidence="6 7" key="1">
    <citation type="journal article" date="2013" name="Int. J. Syst. Evol. Microbiol.">
        <title>Ilumatobacter nonamiense sp. nov. and Ilumatobacter coccineum sp. nov., isolated from seashore sand.</title>
        <authorList>
            <person name="Matsumoto A."/>
            <person name="Kasai H."/>
            <person name="Matsuo Y."/>
            <person name="Shizuri Y."/>
            <person name="Ichikawa N."/>
            <person name="Fujita N."/>
            <person name="Omura S."/>
            <person name="Takahashi Y."/>
        </authorList>
    </citation>
    <scope>NUCLEOTIDE SEQUENCE [LARGE SCALE GENOMIC DNA]</scope>
    <source>
        <strain evidence="7">NBRC 103263 / KCTC 29153 / YM16-304</strain>
    </source>
</reference>
<evidence type="ECO:0000256" key="4">
    <source>
        <dbReference type="ARBA" id="ARBA00023014"/>
    </source>
</evidence>
<evidence type="ECO:0000256" key="1">
    <source>
        <dbReference type="ARBA" id="ARBA00010312"/>
    </source>
</evidence>
<dbReference type="PROSITE" id="PS51669">
    <property type="entry name" value="4FE4S_MOW_BIS_MGD"/>
    <property type="match status" value="1"/>
</dbReference>
<dbReference type="SMART" id="SM00926">
    <property type="entry name" value="Molybdop_Fe4S4"/>
    <property type="match status" value="1"/>
</dbReference>
<dbReference type="Pfam" id="PF01568">
    <property type="entry name" value="Molydop_binding"/>
    <property type="match status" value="1"/>
</dbReference>
<dbReference type="SUPFAM" id="SSF53706">
    <property type="entry name" value="Formate dehydrogenase/DMSO reductase, domains 1-3"/>
    <property type="match status" value="1"/>
</dbReference>
<dbReference type="PANTHER" id="PTHR43742">
    <property type="entry name" value="TRIMETHYLAMINE-N-OXIDE REDUCTASE"/>
    <property type="match status" value="1"/>
</dbReference>
<accession>A0A6C7EEL1</accession>
<dbReference type="Gene3D" id="2.20.25.90">
    <property type="entry name" value="ADC-like domains"/>
    <property type="match status" value="1"/>
</dbReference>
<dbReference type="SUPFAM" id="SSF50692">
    <property type="entry name" value="ADC-like"/>
    <property type="match status" value="1"/>
</dbReference>
<evidence type="ECO:0000256" key="3">
    <source>
        <dbReference type="ARBA" id="ARBA00023004"/>
    </source>
</evidence>
<dbReference type="InterPro" id="IPR006656">
    <property type="entry name" value="Mopterin_OxRdtase"/>
</dbReference>
<evidence type="ECO:0000313" key="6">
    <source>
        <dbReference type="EMBL" id="BAN04372.1"/>
    </source>
</evidence>
<dbReference type="OrthoDB" id="7376058at2"/>
<keyword evidence="2" id="KW-0479">Metal-binding</keyword>
<dbReference type="Gene3D" id="3.40.228.10">
    <property type="entry name" value="Dimethylsulfoxide Reductase, domain 2"/>
    <property type="match status" value="1"/>
</dbReference>
<name>A0A6C7EEL1_ILUCY</name>